<feature type="repeat" description="ANK" evidence="2">
    <location>
        <begin position="243"/>
        <end position="275"/>
    </location>
</feature>
<feature type="region of interest" description="Disordered" evidence="3">
    <location>
        <begin position="312"/>
        <end position="339"/>
    </location>
</feature>
<feature type="compositionally biased region" description="Polar residues" evidence="3">
    <location>
        <begin position="418"/>
        <end position="432"/>
    </location>
</feature>
<name>A0A564Y9M2_HYMDI</name>
<dbReference type="SUPFAM" id="SSF48403">
    <property type="entry name" value="Ankyrin repeat"/>
    <property type="match status" value="1"/>
</dbReference>
<sequence>MMGPDLGRIEKAKEERRKQLLKWDEYDRTYQNNFNHRSRKKGSTGVRFGSNLIFLEAASRGDLAEVKKLINSGINPDVANEDGLTALHQCCIDNNLDMCTLLLENNANVNAKDHEQWTPLHAAATCGNKELCGILINWGADLLALNIDGNMPYDLCDDDDTLILVETEMAKRHVTQKQIDEIRLGPEKEMLSDLKRHYAAGDDLQVLDVQGAAPIHIAAACGYPEVTRYLLQLNLEPQLPDQDGWLPIHIAVSWGHLEVIEILVAYGADLNATTKNGQTVYDICDSKELQMRLKEVWDRREDLRSTVKKTTLSVNNNGNSNFTRGFGSSRRKSNTSIMRTSMRDKRRITRVDAERERQLGEQLASAVASKENGSPVEKVANMEIAPSSPKSSSASVNVNASTTNSNSTTLAALAVVSNSRKSLSSGPESKQTLEVYGTGSMKARRGNDSNTTIPVVPSRKNRPVRFGDGPLASQQPSNITASALTSSINDQHTKTSSSSTSTDNSTVTSNSTASNSSSASPSTFTETSESESSDSSRSNYVRPMLRNINGQMVPIVTNATNNSDSARSPPSQRSRPTPPSRDNRSRTPGRSGASVGSPASSYGSLRGQRVNTTAGSPATAQVPPPNPAVLRQGPLPQQPQNEIPRPKANNVTSPSSFISTETLNSDCGSGGRKPFLCCHTM</sequence>
<feature type="region of interest" description="Disordered" evidence="3">
    <location>
        <begin position="418"/>
        <end position="539"/>
    </location>
</feature>
<feature type="compositionally biased region" description="Low complexity" evidence="3">
    <location>
        <begin position="563"/>
        <end position="575"/>
    </location>
</feature>
<keyword evidence="1" id="KW-0677">Repeat</keyword>
<dbReference type="PROSITE" id="PS50088">
    <property type="entry name" value="ANK_REPEAT"/>
    <property type="match status" value="4"/>
</dbReference>
<feature type="compositionally biased region" description="Polar residues" evidence="3">
    <location>
        <begin position="597"/>
        <end position="619"/>
    </location>
</feature>
<evidence type="ECO:0000256" key="2">
    <source>
        <dbReference type="PROSITE-ProRule" id="PRU00023"/>
    </source>
</evidence>
<evidence type="ECO:0000256" key="1">
    <source>
        <dbReference type="ARBA" id="ARBA00022737"/>
    </source>
</evidence>
<feature type="repeat" description="ANK" evidence="2">
    <location>
        <begin position="115"/>
        <end position="147"/>
    </location>
</feature>
<gene>
    <name evidence="4" type="ORF">WMSIL1_LOCUS3770</name>
</gene>
<dbReference type="Pfam" id="PF12796">
    <property type="entry name" value="Ank_2"/>
    <property type="match status" value="2"/>
</dbReference>
<dbReference type="InterPro" id="IPR036770">
    <property type="entry name" value="Ankyrin_rpt-contain_sf"/>
</dbReference>
<organism evidence="4 5">
    <name type="scientific">Hymenolepis diminuta</name>
    <name type="common">Rat tapeworm</name>
    <dbReference type="NCBI Taxonomy" id="6216"/>
    <lineage>
        <taxon>Eukaryota</taxon>
        <taxon>Metazoa</taxon>
        <taxon>Spiralia</taxon>
        <taxon>Lophotrochozoa</taxon>
        <taxon>Platyhelminthes</taxon>
        <taxon>Cestoda</taxon>
        <taxon>Eucestoda</taxon>
        <taxon>Cyclophyllidea</taxon>
        <taxon>Hymenolepididae</taxon>
        <taxon>Hymenolepis</taxon>
    </lineage>
</organism>
<dbReference type="PRINTS" id="PR01415">
    <property type="entry name" value="ANKYRIN"/>
</dbReference>
<feature type="region of interest" description="Disordered" evidence="3">
    <location>
        <begin position="383"/>
        <end position="404"/>
    </location>
</feature>
<feature type="compositionally biased region" description="Polar residues" evidence="3">
    <location>
        <begin position="472"/>
        <end position="490"/>
    </location>
</feature>
<dbReference type="GO" id="GO:0017020">
    <property type="term" value="F:myosin phosphatase regulator activity"/>
    <property type="evidence" value="ECO:0007669"/>
    <property type="project" value="TreeGrafter"/>
</dbReference>
<feature type="repeat" description="ANK" evidence="2">
    <location>
        <begin position="82"/>
        <end position="114"/>
    </location>
</feature>
<dbReference type="Proteomes" id="UP000321570">
    <property type="component" value="Unassembled WGS sequence"/>
</dbReference>
<dbReference type="EMBL" id="CABIJS010000111">
    <property type="protein sequence ID" value="VUZ43243.1"/>
    <property type="molecule type" value="Genomic_DNA"/>
</dbReference>
<dbReference type="Gene3D" id="1.25.40.20">
    <property type="entry name" value="Ankyrin repeat-containing domain"/>
    <property type="match status" value="2"/>
</dbReference>
<dbReference type="InterPro" id="IPR051226">
    <property type="entry name" value="PP1_Regulatory_Subunit"/>
</dbReference>
<feature type="compositionally biased region" description="Low complexity" evidence="3">
    <location>
        <begin position="495"/>
        <end position="527"/>
    </location>
</feature>
<feature type="compositionally biased region" description="Low complexity" evidence="3">
    <location>
        <begin position="385"/>
        <end position="404"/>
    </location>
</feature>
<dbReference type="GO" id="GO:0005737">
    <property type="term" value="C:cytoplasm"/>
    <property type="evidence" value="ECO:0007669"/>
    <property type="project" value="TreeGrafter"/>
</dbReference>
<dbReference type="InterPro" id="IPR002110">
    <property type="entry name" value="Ankyrin_rpt"/>
</dbReference>
<dbReference type="SMART" id="SM00248">
    <property type="entry name" value="ANK"/>
    <property type="match status" value="5"/>
</dbReference>
<dbReference type="AlphaFoldDB" id="A0A564Y9M2"/>
<dbReference type="GO" id="GO:0004857">
    <property type="term" value="F:enzyme inhibitor activity"/>
    <property type="evidence" value="ECO:0007669"/>
    <property type="project" value="TreeGrafter"/>
</dbReference>
<dbReference type="PANTHER" id="PTHR24179">
    <property type="entry name" value="PROTEIN PHOSPHATASE 1 REGULATORY SUBUNIT 12"/>
    <property type="match status" value="1"/>
</dbReference>
<feature type="repeat" description="ANK" evidence="2">
    <location>
        <begin position="210"/>
        <end position="242"/>
    </location>
</feature>
<accession>A0A564Y9M2</accession>
<dbReference type="PANTHER" id="PTHR24179:SF29">
    <property type="entry name" value="LD46604P"/>
    <property type="match status" value="1"/>
</dbReference>
<keyword evidence="2" id="KW-0040">ANK repeat</keyword>
<reference evidence="4 5" key="1">
    <citation type="submission" date="2019-07" db="EMBL/GenBank/DDBJ databases">
        <authorList>
            <person name="Jastrzebski P J."/>
            <person name="Paukszto L."/>
            <person name="Jastrzebski P J."/>
        </authorList>
    </citation>
    <scope>NUCLEOTIDE SEQUENCE [LARGE SCALE GENOMIC DNA]</scope>
    <source>
        <strain evidence="4 5">WMS-il1</strain>
    </source>
</reference>
<feature type="compositionally biased region" description="Polar residues" evidence="3">
    <location>
        <begin position="649"/>
        <end position="667"/>
    </location>
</feature>
<evidence type="ECO:0000313" key="4">
    <source>
        <dbReference type="EMBL" id="VUZ43243.1"/>
    </source>
</evidence>
<feature type="region of interest" description="Disordered" evidence="3">
    <location>
        <begin position="558"/>
        <end position="671"/>
    </location>
</feature>
<dbReference type="PROSITE" id="PS50297">
    <property type="entry name" value="ANK_REP_REGION"/>
    <property type="match status" value="4"/>
</dbReference>
<protein>
    <submittedName>
        <fullName evidence="4">Uncharacterized protein</fullName>
    </submittedName>
</protein>
<evidence type="ECO:0000256" key="3">
    <source>
        <dbReference type="SAM" id="MobiDB-lite"/>
    </source>
</evidence>
<proteinExistence type="predicted"/>
<feature type="compositionally biased region" description="Polar residues" evidence="3">
    <location>
        <begin position="312"/>
        <end position="323"/>
    </location>
</feature>
<keyword evidence="5" id="KW-1185">Reference proteome</keyword>
<evidence type="ECO:0000313" key="5">
    <source>
        <dbReference type="Proteomes" id="UP000321570"/>
    </source>
</evidence>